<organism evidence="8 9">
    <name type="scientific">Lacticaseibacillus rhamnosus (strain LMS2-1)</name>
    <dbReference type="NCBI Taxonomy" id="525361"/>
    <lineage>
        <taxon>Bacteria</taxon>
        <taxon>Bacillati</taxon>
        <taxon>Bacillota</taxon>
        <taxon>Bacilli</taxon>
        <taxon>Lactobacillales</taxon>
        <taxon>Lactobacillaceae</taxon>
        <taxon>Lacticaseibacillus</taxon>
    </lineage>
</organism>
<dbReference type="CDD" id="cd17535">
    <property type="entry name" value="REC_NarL-like"/>
    <property type="match status" value="1"/>
</dbReference>
<reference evidence="8" key="1">
    <citation type="submission" date="2009-01" db="EMBL/GenBank/DDBJ databases">
        <authorList>
            <person name="Qin X."/>
            <person name="Bachman B."/>
            <person name="Battles P."/>
            <person name="Bell A."/>
            <person name="Bess C."/>
            <person name="Bickham C."/>
            <person name="Chaboub L."/>
            <person name="Chen D."/>
            <person name="Coyle M."/>
            <person name="Deiros D.R."/>
            <person name="Dinh H."/>
            <person name="Forbes L."/>
            <person name="Fowler G."/>
            <person name="Francisco L."/>
            <person name="Fu Q."/>
            <person name="Gubbala S."/>
            <person name="Hale W."/>
            <person name="Han Y."/>
            <person name="Hemphill L."/>
            <person name="Highlander S.K."/>
            <person name="Hirani K."/>
            <person name="Hogues M."/>
            <person name="Jackson L."/>
            <person name="Jakkamsetti A."/>
            <person name="Javaid M."/>
            <person name="Jiang H."/>
            <person name="Korchina V."/>
            <person name="Kovar C."/>
            <person name="Lara F."/>
            <person name="Lee S."/>
            <person name="Mata R."/>
            <person name="Mathew T."/>
            <person name="Moen C."/>
            <person name="Morales K."/>
            <person name="Munidasa M."/>
            <person name="Nazareth L."/>
            <person name="Ngo R."/>
            <person name="Nguyen L."/>
            <person name="Okwuonu G."/>
            <person name="Ongeri F."/>
            <person name="Patil S."/>
            <person name="Petrosino J."/>
            <person name="Pham C."/>
            <person name="Pham P."/>
            <person name="Pu L.-L."/>
            <person name="Puazo M."/>
            <person name="Raj R."/>
            <person name="Reid J."/>
            <person name="Rouhana J."/>
            <person name="Saada N."/>
            <person name="Shang Y."/>
            <person name="Simmons D."/>
            <person name="Thornton R."/>
            <person name="Warren J."/>
            <person name="Weissenberger G."/>
            <person name="Zhang J."/>
            <person name="Zhang L."/>
            <person name="Zhou C."/>
            <person name="Zhu D."/>
            <person name="Muzny D."/>
            <person name="Worley K."/>
            <person name="Gibbs R."/>
        </authorList>
    </citation>
    <scope>NUCLEOTIDE SEQUENCE [LARGE SCALE GENOMIC DNA]</scope>
    <source>
        <strain evidence="8">LMS2-1</strain>
    </source>
</reference>
<dbReference type="Pfam" id="PF00196">
    <property type="entry name" value="GerE"/>
    <property type="match status" value="1"/>
</dbReference>
<evidence type="ECO:0000256" key="5">
    <source>
        <dbReference type="PROSITE-ProRule" id="PRU00169"/>
    </source>
</evidence>
<evidence type="ECO:0000259" key="7">
    <source>
        <dbReference type="PROSITE" id="PS50110"/>
    </source>
</evidence>
<feature type="domain" description="HTH luxR-type" evidence="6">
    <location>
        <begin position="152"/>
        <end position="217"/>
    </location>
</feature>
<evidence type="ECO:0000313" key="8">
    <source>
        <dbReference type="EMBL" id="EEN80037.1"/>
    </source>
</evidence>
<dbReference type="PROSITE" id="PS50043">
    <property type="entry name" value="HTH_LUXR_2"/>
    <property type="match status" value="1"/>
</dbReference>
<dbReference type="HOGENOM" id="CLU_000445_90_10_9"/>
<name>C2JXY4_LACRM</name>
<dbReference type="AlphaFoldDB" id="C2JXY4"/>
<proteinExistence type="predicted"/>
<feature type="modified residue" description="4-aspartylphosphate" evidence="5">
    <location>
        <position position="66"/>
    </location>
</feature>
<dbReference type="SMART" id="SM00448">
    <property type="entry name" value="REC"/>
    <property type="match status" value="1"/>
</dbReference>
<dbReference type="GO" id="GO:0006355">
    <property type="term" value="P:regulation of DNA-templated transcription"/>
    <property type="evidence" value="ECO:0007669"/>
    <property type="project" value="InterPro"/>
</dbReference>
<feature type="domain" description="Response regulatory" evidence="7">
    <location>
        <begin position="15"/>
        <end position="131"/>
    </location>
</feature>
<dbReference type="Gene3D" id="3.40.50.2300">
    <property type="match status" value="1"/>
</dbReference>
<protein>
    <submittedName>
        <fullName evidence="8">Response regulator receiver domain protein</fullName>
    </submittedName>
</protein>
<sequence>MKSEYRYQRMLRMIKVLIVDDHEMVRLGLSTYIGVQPDLEVVDQAENGQEGVEMALKDRPDIILMDLVMPVKDGIEATKEILKAWPQARIIILTSFIDDAKVYPAMEAGAASYILKTATAEEIAKAIRQTASGERVLEPQVTTKMMNRMNHPQPQYDELTNREREVLQLIAQGKSNQEIATELFITLKTVKTHVSNILAKLDVEDRTQAAIYALKHGLVKNDQGDDGVATRDH</sequence>
<gene>
    <name evidence="8" type="ORF">HMPREF0539_1769</name>
</gene>
<dbReference type="InterPro" id="IPR000792">
    <property type="entry name" value="Tscrpt_reg_LuxR_C"/>
</dbReference>
<dbReference type="PROSITE" id="PS00622">
    <property type="entry name" value="HTH_LUXR_1"/>
    <property type="match status" value="1"/>
</dbReference>
<dbReference type="SUPFAM" id="SSF46894">
    <property type="entry name" value="C-terminal effector domain of the bipartite response regulators"/>
    <property type="match status" value="1"/>
</dbReference>
<evidence type="ECO:0000259" key="6">
    <source>
        <dbReference type="PROSITE" id="PS50043"/>
    </source>
</evidence>
<accession>C2JXY4</accession>
<dbReference type="CDD" id="cd06170">
    <property type="entry name" value="LuxR_C_like"/>
    <property type="match status" value="1"/>
</dbReference>
<dbReference type="PANTHER" id="PTHR43214">
    <property type="entry name" value="TWO-COMPONENT RESPONSE REGULATOR"/>
    <property type="match status" value="1"/>
</dbReference>
<dbReference type="Pfam" id="PF00072">
    <property type="entry name" value="Response_reg"/>
    <property type="match status" value="1"/>
</dbReference>
<dbReference type="InterPro" id="IPR011006">
    <property type="entry name" value="CheY-like_superfamily"/>
</dbReference>
<keyword evidence="1 5" id="KW-0597">Phosphoprotein</keyword>
<dbReference type="InterPro" id="IPR058245">
    <property type="entry name" value="NreC/VraR/RcsB-like_REC"/>
</dbReference>
<comment type="caution">
    <text evidence="8">The sequence shown here is derived from an EMBL/GenBank/DDBJ whole genome shotgun (WGS) entry which is preliminary data.</text>
</comment>
<dbReference type="InterPro" id="IPR039420">
    <property type="entry name" value="WalR-like"/>
</dbReference>
<dbReference type="SMART" id="SM00421">
    <property type="entry name" value="HTH_LUXR"/>
    <property type="match status" value="1"/>
</dbReference>
<dbReference type="Proteomes" id="UP000004525">
    <property type="component" value="Unassembled WGS sequence"/>
</dbReference>
<keyword evidence="4" id="KW-0804">Transcription</keyword>
<evidence type="ECO:0000256" key="4">
    <source>
        <dbReference type="ARBA" id="ARBA00023163"/>
    </source>
</evidence>
<dbReference type="SUPFAM" id="SSF52172">
    <property type="entry name" value="CheY-like"/>
    <property type="match status" value="1"/>
</dbReference>
<dbReference type="EMBL" id="ACIZ01000071">
    <property type="protein sequence ID" value="EEN80037.1"/>
    <property type="molecule type" value="Genomic_DNA"/>
</dbReference>
<dbReference type="PROSITE" id="PS50110">
    <property type="entry name" value="RESPONSE_REGULATORY"/>
    <property type="match status" value="1"/>
</dbReference>
<dbReference type="PRINTS" id="PR00038">
    <property type="entry name" value="HTHLUXR"/>
</dbReference>
<dbReference type="PANTHER" id="PTHR43214:SF37">
    <property type="entry name" value="TRANSCRIPTIONAL REGULATORY PROTEIN YDFI"/>
    <property type="match status" value="1"/>
</dbReference>
<keyword evidence="9" id="KW-1185">Reference proteome</keyword>
<dbReference type="InterPro" id="IPR001789">
    <property type="entry name" value="Sig_transdc_resp-reg_receiver"/>
</dbReference>
<dbReference type="FunFam" id="1.10.10.10:FF:000153">
    <property type="entry name" value="LuxR family transcriptional regulator"/>
    <property type="match status" value="1"/>
</dbReference>
<evidence type="ECO:0000256" key="1">
    <source>
        <dbReference type="ARBA" id="ARBA00022553"/>
    </source>
</evidence>
<dbReference type="GO" id="GO:0000160">
    <property type="term" value="P:phosphorelay signal transduction system"/>
    <property type="evidence" value="ECO:0007669"/>
    <property type="project" value="InterPro"/>
</dbReference>
<dbReference type="GO" id="GO:0003677">
    <property type="term" value="F:DNA binding"/>
    <property type="evidence" value="ECO:0007669"/>
    <property type="project" value="UniProtKB-KW"/>
</dbReference>
<dbReference type="InterPro" id="IPR016032">
    <property type="entry name" value="Sig_transdc_resp-reg_C-effctor"/>
</dbReference>
<evidence type="ECO:0000256" key="3">
    <source>
        <dbReference type="ARBA" id="ARBA00023125"/>
    </source>
</evidence>
<keyword evidence="3" id="KW-0238">DNA-binding</keyword>
<keyword evidence="2" id="KW-0805">Transcription regulation</keyword>
<evidence type="ECO:0000313" key="9">
    <source>
        <dbReference type="Proteomes" id="UP000004525"/>
    </source>
</evidence>
<evidence type="ECO:0000256" key="2">
    <source>
        <dbReference type="ARBA" id="ARBA00023015"/>
    </source>
</evidence>